<accession>A0AAW1ET22</accession>
<gene>
    <name evidence="2" type="ORF">VZT92_016834</name>
</gene>
<evidence type="ECO:0000256" key="1">
    <source>
        <dbReference type="SAM" id="MobiDB-lite"/>
    </source>
</evidence>
<dbReference type="Proteomes" id="UP001488805">
    <property type="component" value="Unassembled WGS sequence"/>
</dbReference>
<keyword evidence="3" id="KW-1185">Reference proteome</keyword>
<evidence type="ECO:0000313" key="3">
    <source>
        <dbReference type="Proteomes" id="UP001488805"/>
    </source>
</evidence>
<sequence length="98" mass="10844">MSRSSESSTEGLDVGNWERRGLWFLAPTEPGLPRLSFITRTVQLVHPAPRYRLPSCLLRPPTPRTPPPANIRGKTRKSGRLVGESGCRLDNARPGTVL</sequence>
<evidence type="ECO:0000313" key="2">
    <source>
        <dbReference type="EMBL" id="KAK9524439.1"/>
    </source>
</evidence>
<reference evidence="2 3" key="1">
    <citation type="journal article" date="2024" name="Genome Biol. Evol.">
        <title>Chromosome-level genome assembly of the viviparous eelpout Zoarces viviparus.</title>
        <authorList>
            <person name="Fuhrmann N."/>
            <person name="Brasseur M.V."/>
            <person name="Bakowski C.E."/>
            <person name="Podsiadlowski L."/>
            <person name="Prost S."/>
            <person name="Krehenwinkel H."/>
            <person name="Mayer C."/>
        </authorList>
    </citation>
    <scope>NUCLEOTIDE SEQUENCE [LARGE SCALE GENOMIC DNA]</scope>
    <source>
        <strain evidence="2">NO-MEL_2022_Ind0_liver</strain>
    </source>
</reference>
<comment type="caution">
    <text evidence="2">The sequence shown here is derived from an EMBL/GenBank/DDBJ whole genome shotgun (WGS) entry which is preliminary data.</text>
</comment>
<organism evidence="2 3">
    <name type="scientific">Zoarces viviparus</name>
    <name type="common">Viviparous eelpout</name>
    <name type="synonym">Blennius viviparus</name>
    <dbReference type="NCBI Taxonomy" id="48416"/>
    <lineage>
        <taxon>Eukaryota</taxon>
        <taxon>Metazoa</taxon>
        <taxon>Chordata</taxon>
        <taxon>Craniata</taxon>
        <taxon>Vertebrata</taxon>
        <taxon>Euteleostomi</taxon>
        <taxon>Actinopterygii</taxon>
        <taxon>Neopterygii</taxon>
        <taxon>Teleostei</taxon>
        <taxon>Neoteleostei</taxon>
        <taxon>Acanthomorphata</taxon>
        <taxon>Eupercaria</taxon>
        <taxon>Perciformes</taxon>
        <taxon>Cottioidei</taxon>
        <taxon>Zoarcales</taxon>
        <taxon>Zoarcidae</taxon>
        <taxon>Zoarcinae</taxon>
        <taxon>Zoarces</taxon>
    </lineage>
</organism>
<feature type="region of interest" description="Disordered" evidence="1">
    <location>
        <begin position="56"/>
        <end position="98"/>
    </location>
</feature>
<dbReference type="AlphaFoldDB" id="A0AAW1ET22"/>
<dbReference type="EMBL" id="JBCEZU010000145">
    <property type="protein sequence ID" value="KAK9524439.1"/>
    <property type="molecule type" value="Genomic_DNA"/>
</dbReference>
<feature type="compositionally biased region" description="Pro residues" evidence="1">
    <location>
        <begin position="60"/>
        <end position="69"/>
    </location>
</feature>
<proteinExistence type="predicted"/>
<name>A0AAW1ET22_ZOAVI</name>
<protein>
    <submittedName>
        <fullName evidence="2">Uncharacterized protein</fullName>
    </submittedName>
</protein>